<accession>A0AAE1BCJ3</accession>
<proteinExistence type="predicted"/>
<sequence length="287" mass="31847">MELAGNFYFLSRPGRCQPRWVNTTEIVCAHAQCRVTSTIQEEVKDEEGGASSLTRIDRLCPRRRCSVFHRGFLPQTSHCIKSDQNRSTVSETTAQRVSPGFPTSNIPLHQVSDQNRSTVSETTAQRVSPGFPTSNIPLYQIDCVRDDGAACFTGVSYLKHPTVSSLTRIDRLCPRRRCSVFHRGFLPQTSHCIKSDQNRSTVSETTAQRVSPGFPTSNIPLHQVSDQSRSTVSETTVQRVSPGFPTSNIPQHQVSAFNLGSSMTNLTLFPFFSSISFAVFKTVAELD</sequence>
<name>A0AAE1BCJ3_9GAST</name>
<dbReference type="EMBL" id="JAWDGP010000113">
    <property type="protein sequence ID" value="KAK3803647.1"/>
    <property type="molecule type" value="Genomic_DNA"/>
</dbReference>
<dbReference type="Proteomes" id="UP001283361">
    <property type="component" value="Unassembled WGS sequence"/>
</dbReference>
<dbReference type="AlphaFoldDB" id="A0AAE1BCJ3"/>
<protein>
    <submittedName>
        <fullName evidence="1">Uncharacterized protein</fullName>
    </submittedName>
</protein>
<reference evidence="1" key="1">
    <citation type="journal article" date="2023" name="G3 (Bethesda)">
        <title>A reference genome for the long-term kleptoplast-retaining sea slug Elysia crispata morphotype clarki.</title>
        <authorList>
            <person name="Eastman K.E."/>
            <person name="Pendleton A.L."/>
            <person name="Shaikh M.A."/>
            <person name="Suttiyut T."/>
            <person name="Ogas R."/>
            <person name="Tomko P."/>
            <person name="Gavelis G."/>
            <person name="Widhalm J.R."/>
            <person name="Wisecaver J.H."/>
        </authorList>
    </citation>
    <scope>NUCLEOTIDE SEQUENCE</scope>
    <source>
        <strain evidence="1">ECLA1</strain>
    </source>
</reference>
<organism evidence="1 2">
    <name type="scientific">Elysia crispata</name>
    <name type="common">lettuce slug</name>
    <dbReference type="NCBI Taxonomy" id="231223"/>
    <lineage>
        <taxon>Eukaryota</taxon>
        <taxon>Metazoa</taxon>
        <taxon>Spiralia</taxon>
        <taxon>Lophotrochozoa</taxon>
        <taxon>Mollusca</taxon>
        <taxon>Gastropoda</taxon>
        <taxon>Heterobranchia</taxon>
        <taxon>Euthyneura</taxon>
        <taxon>Panpulmonata</taxon>
        <taxon>Sacoglossa</taxon>
        <taxon>Placobranchoidea</taxon>
        <taxon>Plakobranchidae</taxon>
        <taxon>Elysia</taxon>
    </lineage>
</organism>
<evidence type="ECO:0000313" key="1">
    <source>
        <dbReference type="EMBL" id="KAK3803647.1"/>
    </source>
</evidence>
<gene>
    <name evidence="1" type="ORF">RRG08_023362</name>
</gene>
<keyword evidence="2" id="KW-1185">Reference proteome</keyword>
<comment type="caution">
    <text evidence="1">The sequence shown here is derived from an EMBL/GenBank/DDBJ whole genome shotgun (WGS) entry which is preliminary data.</text>
</comment>
<evidence type="ECO:0000313" key="2">
    <source>
        <dbReference type="Proteomes" id="UP001283361"/>
    </source>
</evidence>